<dbReference type="InterPro" id="IPR001810">
    <property type="entry name" value="F-box_dom"/>
</dbReference>
<dbReference type="Proteomes" id="UP000078237">
    <property type="component" value="Unassembled WGS sequence"/>
</dbReference>
<dbReference type="EMBL" id="LCTW02000053">
    <property type="protein sequence ID" value="KXX80673.1"/>
    <property type="molecule type" value="Genomic_DNA"/>
</dbReference>
<comment type="caution">
    <text evidence="2">The sequence shown here is derived from an EMBL/GenBank/DDBJ whole genome shotgun (WGS) entry which is preliminary data.</text>
</comment>
<reference evidence="2 3" key="1">
    <citation type="journal article" date="2016" name="Genome Announc.">
        <title>Genome Sequence of Madurella mycetomatis mm55, Isolated from a Human Mycetoma Case in Sudan.</title>
        <authorList>
            <person name="Smit S."/>
            <person name="Derks M.F."/>
            <person name="Bervoets S."/>
            <person name="Fahal A."/>
            <person name="van Leeuwen W."/>
            <person name="van Belkum A."/>
            <person name="van de Sande W.W."/>
        </authorList>
    </citation>
    <scope>NUCLEOTIDE SEQUENCE [LARGE SCALE GENOMIC DNA]</scope>
    <source>
        <strain evidence="3">mm55</strain>
    </source>
</reference>
<proteinExistence type="predicted"/>
<dbReference type="VEuPathDB" id="FungiDB:MMYC01_202113"/>
<dbReference type="OrthoDB" id="1638493at2759"/>
<evidence type="ECO:0000313" key="2">
    <source>
        <dbReference type="EMBL" id="KXX80673.1"/>
    </source>
</evidence>
<evidence type="ECO:0000259" key="1">
    <source>
        <dbReference type="PROSITE" id="PS50181"/>
    </source>
</evidence>
<organism evidence="2 3">
    <name type="scientific">Madurella mycetomatis</name>
    <dbReference type="NCBI Taxonomy" id="100816"/>
    <lineage>
        <taxon>Eukaryota</taxon>
        <taxon>Fungi</taxon>
        <taxon>Dikarya</taxon>
        <taxon>Ascomycota</taxon>
        <taxon>Pezizomycotina</taxon>
        <taxon>Sordariomycetes</taxon>
        <taxon>Sordariomycetidae</taxon>
        <taxon>Sordariales</taxon>
        <taxon>Sordariales incertae sedis</taxon>
        <taxon>Madurella</taxon>
    </lineage>
</organism>
<dbReference type="STRING" id="100816.A0A175WAM7"/>
<dbReference type="AlphaFoldDB" id="A0A175WAM7"/>
<dbReference type="PROSITE" id="PS50181">
    <property type="entry name" value="FBOX"/>
    <property type="match status" value="1"/>
</dbReference>
<evidence type="ECO:0000313" key="3">
    <source>
        <dbReference type="Proteomes" id="UP000078237"/>
    </source>
</evidence>
<keyword evidence="3" id="KW-1185">Reference proteome</keyword>
<name>A0A175WAM7_9PEZI</name>
<sequence>MSPAVACTRRAASQPGNRTLHLEDLPVETMIEIISHLDFEAFDNMLRVNRRHRSVIESYWSSILPGIIAHEFAPVEGFFHAFESAVSPGNKLHVGDFPFEVGNICSHPPKLGLHRQFLNGRPSSLSAARGLHSLLNFCRVIRRWEMEFPCLRFSDHPEYSRSLRPHERCRLRQGLYVWWRFARRFHGSPAQLEHSDVLDHYCAYRSCERRPECSPEVRRAFMRQLSTTQLHDVYDMWATIRSAVGREVCPSVAVVREWSGNSLTRAEAARIGWGDPVENDHILATIMKLRPDDILHLLVYRHRYATKGSIVQFVRLRHPRIEDSIETFSEAAIDVIRERENMLGPDDMYFPLSGFPRPYGGIVDHETPETEELRVVYNTDAGSERYHYPPSRHDIDRYMASTVPLGRLVASS</sequence>
<feature type="domain" description="F-box" evidence="1">
    <location>
        <begin position="19"/>
        <end position="63"/>
    </location>
</feature>
<gene>
    <name evidence="2" type="ORF">MMYC01_202113</name>
</gene>
<protein>
    <recommendedName>
        <fullName evidence="1">F-box domain-containing protein</fullName>
    </recommendedName>
</protein>
<accession>A0A175WAM7</accession>